<feature type="region of interest" description="Disordered" evidence="1">
    <location>
        <begin position="1"/>
        <end position="21"/>
    </location>
</feature>
<evidence type="ECO:0000313" key="3">
    <source>
        <dbReference type="Proteomes" id="UP000287470"/>
    </source>
</evidence>
<evidence type="ECO:0000256" key="1">
    <source>
        <dbReference type="SAM" id="MobiDB-lite"/>
    </source>
</evidence>
<dbReference type="EMBL" id="QXGK01000020">
    <property type="protein sequence ID" value="RSX53010.1"/>
    <property type="molecule type" value="Genomic_DNA"/>
</dbReference>
<organism evidence="2 3">
    <name type="scientific">Bifidobacterium samirii</name>
    <dbReference type="NCBI Taxonomy" id="2306974"/>
    <lineage>
        <taxon>Bacteria</taxon>
        <taxon>Bacillati</taxon>
        <taxon>Actinomycetota</taxon>
        <taxon>Actinomycetes</taxon>
        <taxon>Bifidobacteriales</taxon>
        <taxon>Bifidobacteriaceae</taxon>
        <taxon>Bifidobacterium</taxon>
    </lineage>
</organism>
<gene>
    <name evidence="2" type="ORF">D2E24_1681</name>
</gene>
<sequence>MNAENTESNAENTETATTRERRLQSLAWHRGVREGIRWAQGNADGPLSDPYDGRRETDRPIESVTVVYHAPDGQQALMACASHNQWDRWTAAVLLNDGTAVRGRKLRPILGNVCALIAHDVQDIHFDD</sequence>
<feature type="compositionally biased region" description="Low complexity" evidence="1">
    <location>
        <begin position="1"/>
        <end position="16"/>
    </location>
</feature>
<protein>
    <submittedName>
        <fullName evidence="2">Uncharacterized protein</fullName>
    </submittedName>
</protein>
<keyword evidence="3" id="KW-1185">Reference proteome</keyword>
<evidence type="ECO:0000313" key="2">
    <source>
        <dbReference type="EMBL" id="RSX53010.1"/>
    </source>
</evidence>
<dbReference type="AlphaFoldDB" id="A0A430FJN1"/>
<accession>A0A430FJN1</accession>
<proteinExistence type="predicted"/>
<dbReference type="Proteomes" id="UP000287470">
    <property type="component" value="Unassembled WGS sequence"/>
</dbReference>
<reference evidence="2 3" key="1">
    <citation type="submission" date="2018-09" db="EMBL/GenBank/DDBJ databases">
        <title>Characterization of the phylogenetic diversity of five novel species belonging to the genus Bifidobacterium.</title>
        <authorList>
            <person name="Lugli G.A."/>
            <person name="Duranti S."/>
            <person name="Milani C."/>
        </authorList>
    </citation>
    <scope>NUCLEOTIDE SEQUENCE [LARGE SCALE GENOMIC DNA]</scope>
    <source>
        <strain evidence="2 3">2033B</strain>
    </source>
</reference>
<name>A0A430FJN1_9BIFI</name>
<dbReference type="RefSeq" id="WP_125968935.1">
    <property type="nucleotide sequence ID" value="NZ_QXGK01000020.1"/>
</dbReference>
<dbReference type="OrthoDB" id="3240550at2"/>
<comment type="caution">
    <text evidence="2">The sequence shown here is derived from an EMBL/GenBank/DDBJ whole genome shotgun (WGS) entry which is preliminary data.</text>
</comment>